<dbReference type="Pfam" id="PF00472">
    <property type="entry name" value="RF-1"/>
    <property type="match status" value="1"/>
</dbReference>
<sequence>MRPFKTVHMKKLIGYSFLRQYSSQSAKELENCRLWLSRLSPKTVPVDKFEVSFARSSGPGGQNVNKVNSKATIRMSRDVWDGLDWIPAYLKNQLKPGTFPYLTKKSGLVIQSDRTRNRHENLQDCYAKLCNAIQDSVYVESEPDKRDVEKWNEITKRTNQNRLETKKKVSQKKEARRSSRRDDY</sequence>
<dbReference type="PANTHER" id="PTHR11075">
    <property type="entry name" value="PEPTIDE CHAIN RELEASE FACTOR"/>
    <property type="match status" value="1"/>
</dbReference>
<dbReference type="Gene3D" id="3.30.160.20">
    <property type="match status" value="1"/>
</dbReference>
<dbReference type="GO" id="GO:0070126">
    <property type="term" value="P:mitochondrial translational termination"/>
    <property type="evidence" value="ECO:0007669"/>
    <property type="project" value="TreeGrafter"/>
</dbReference>
<accession>A0A642V602</accession>
<feature type="compositionally biased region" description="Basic and acidic residues" evidence="1">
    <location>
        <begin position="163"/>
        <end position="184"/>
    </location>
</feature>
<dbReference type="GO" id="GO:0004045">
    <property type="term" value="F:peptidyl-tRNA hydrolase activity"/>
    <property type="evidence" value="ECO:0007669"/>
    <property type="project" value="TreeGrafter"/>
</dbReference>
<proteinExistence type="predicted"/>
<protein>
    <recommendedName>
        <fullName evidence="2">Prokaryotic-type class I peptide chain release factors domain-containing protein</fullName>
    </recommendedName>
</protein>
<dbReference type="AlphaFoldDB" id="A0A642V602"/>
<feature type="region of interest" description="Disordered" evidence="1">
    <location>
        <begin position="159"/>
        <end position="184"/>
    </location>
</feature>
<dbReference type="InterPro" id="IPR052104">
    <property type="entry name" value="Mito_Release_Factor_mL62"/>
</dbReference>
<evidence type="ECO:0000313" key="3">
    <source>
        <dbReference type="EMBL" id="KAA8915458.1"/>
    </source>
</evidence>
<comment type="caution">
    <text evidence="3">The sequence shown here is derived from an EMBL/GenBank/DDBJ whole genome shotgun (WGS) entry which is preliminary data.</text>
</comment>
<evidence type="ECO:0000313" key="4">
    <source>
        <dbReference type="Proteomes" id="UP000761534"/>
    </source>
</evidence>
<dbReference type="OrthoDB" id="270639at2759"/>
<dbReference type="PANTHER" id="PTHR11075:SF54">
    <property type="entry name" value="LARGE RIBOSOMAL SUBUNIT PROTEIN ML62"/>
    <property type="match status" value="1"/>
</dbReference>
<dbReference type="EMBL" id="SWFS01000163">
    <property type="protein sequence ID" value="KAA8915458.1"/>
    <property type="molecule type" value="Genomic_DNA"/>
</dbReference>
<evidence type="ECO:0000256" key="1">
    <source>
        <dbReference type="SAM" id="MobiDB-lite"/>
    </source>
</evidence>
<keyword evidence="4" id="KW-1185">Reference proteome</keyword>
<dbReference type="VEuPathDB" id="FungiDB:TRICI_002379"/>
<feature type="domain" description="Prokaryotic-type class I peptide chain release factors" evidence="2">
    <location>
        <begin position="44"/>
        <end position="176"/>
    </location>
</feature>
<evidence type="ECO:0000259" key="2">
    <source>
        <dbReference type="Pfam" id="PF00472"/>
    </source>
</evidence>
<gene>
    <name evidence="3" type="ORF">TRICI_002379</name>
</gene>
<dbReference type="SUPFAM" id="SSF110916">
    <property type="entry name" value="Peptidyl-tRNA hydrolase domain-like"/>
    <property type="match status" value="1"/>
</dbReference>
<dbReference type="GO" id="GO:0005762">
    <property type="term" value="C:mitochondrial large ribosomal subunit"/>
    <property type="evidence" value="ECO:0007669"/>
    <property type="project" value="TreeGrafter"/>
</dbReference>
<dbReference type="GO" id="GO:0016150">
    <property type="term" value="F:translation release factor activity, codon nonspecific"/>
    <property type="evidence" value="ECO:0007669"/>
    <property type="project" value="TreeGrafter"/>
</dbReference>
<dbReference type="InterPro" id="IPR000352">
    <property type="entry name" value="Pep_chain_release_fac_I"/>
</dbReference>
<name>A0A642V602_9ASCO</name>
<organism evidence="3 4">
    <name type="scientific">Trichomonascus ciferrii</name>
    <dbReference type="NCBI Taxonomy" id="44093"/>
    <lineage>
        <taxon>Eukaryota</taxon>
        <taxon>Fungi</taxon>
        <taxon>Dikarya</taxon>
        <taxon>Ascomycota</taxon>
        <taxon>Saccharomycotina</taxon>
        <taxon>Dipodascomycetes</taxon>
        <taxon>Dipodascales</taxon>
        <taxon>Trichomonascaceae</taxon>
        <taxon>Trichomonascus</taxon>
        <taxon>Trichomonascus ciferrii complex</taxon>
    </lineage>
</organism>
<reference evidence="3" key="1">
    <citation type="journal article" date="2019" name="G3 (Bethesda)">
        <title>Genome Assemblies of Two Rare Opportunistic Yeast Pathogens: Diutina rugosa (syn. Candida rugosa) and Trichomonascus ciferrii (syn. Candida ciferrii).</title>
        <authorList>
            <person name="Mixao V."/>
            <person name="Saus E."/>
            <person name="Hansen A.P."/>
            <person name="Lass-Florl C."/>
            <person name="Gabaldon T."/>
        </authorList>
    </citation>
    <scope>NUCLEOTIDE SEQUENCE</scope>
    <source>
        <strain evidence="3">CBS 4856</strain>
    </source>
</reference>
<dbReference type="Proteomes" id="UP000761534">
    <property type="component" value="Unassembled WGS sequence"/>
</dbReference>